<accession>A0A444UGN2</accession>
<evidence type="ECO:0000313" key="2">
    <source>
        <dbReference type="Proteomes" id="UP000289886"/>
    </source>
</evidence>
<dbReference type="Proteomes" id="UP000289886">
    <property type="component" value="Unassembled WGS sequence"/>
</dbReference>
<gene>
    <name evidence="1" type="ORF">EOD39_4803</name>
</gene>
<evidence type="ECO:0000313" key="1">
    <source>
        <dbReference type="EMBL" id="RXM34352.1"/>
    </source>
</evidence>
<proteinExistence type="predicted"/>
<keyword evidence="1" id="KW-0966">Cell projection</keyword>
<reference evidence="1 2" key="1">
    <citation type="submission" date="2019-01" db="EMBL/GenBank/DDBJ databases">
        <title>Draft Genome and Complete Hox-Cluster Characterization of the Sterlet Sturgeon (Acipenser ruthenus).</title>
        <authorList>
            <person name="Wei Q."/>
        </authorList>
    </citation>
    <scope>NUCLEOTIDE SEQUENCE [LARGE SCALE GENOMIC DNA]</scope>
    <source>
        <strain evidence="1">WHYD16114868_AA</strain>
        <tissue evidence="1">Blood</tissue>
    </source>
</reference>
<keyword evidence="1" id="KW-0969">Cilium</keyword>
<comment type="caution">
    <text evidence="1">The sequence shown here is derived from an EMBL/GenBank/DDBJ whole genome shotgun (WGS) entry which is preliminary data.</text>
</comment>
<dbReference type="EMBL" id="SCEB01214594">
    <property type="protein sequence ID" value="RXM34352.1"/>
    <property type="molecule type" value="Genomic_DNA"/>
</dbReference>
<dbReference type="AlphaFoldDB" id="A0A444UGN2"/>
<sequence length="156" mass="18090">MRENRGVEDNKKLSYLIDIKSIAIAMKIYVDQRYKENLKNQAKVDSGILDHSDFHNVDVPFEVPLPAKQHATDDKREEIRDRVLTVSMDQRVEQVLPKDERDTYEAALMAVNTGIRCLPCLITGQTKSLPNSEVQRRDHWQVVDKWCVVYLPQLVI</sequence>
<keyword evidence="2" id="KW-1185">Reference proteome</keyword>
<keyword evidence="1" id="KW-0282">Flagellum</keyword>
<organism evidence="1 2">
    <name type="scientific">Acipenser ruthenus</name>
    <name type="common">Sterlet sturgeon</name>
    <dbReference type="NCBI Taxonomy" id="7906"/>
    <lineage>
        <taxon>Eukaryota</taxon>
        <taxon>Metazoa</taxon>
        <taxon>Chordata</taxon>
        <taxon>Craniata</taxon>
        <taxon>Vertebrata</taxon>
        <taxon>Euteleostomi</taxon>
        <taxon>Actinopterygii</taxon>
        <taxon>Chondrostei</taxon>
        <taxon>Acipenseriformes</taxon>
        <taxon>Acipenseridae</taxon>
        <taxon>Acipenser</taxon>
    </lineage>
</organism>
<protein>
    <submittedName>
        <fullName evidence="1">Intraflagellar transport protein 172-like</fullName>
    </submittedName>
</protein>
<name>A0A444UGN2_ACIRT</name>